<feature type="compositionally biased region" description="Acidic residues" evidence="1">
    <location>
        <begin position="152"/>
        <end position="165"/>
    </location>
</feature>
<feature type="region of interest" description="Disordered" evidence="1">
    <location>
        <begin position="142"/>
        <end position="208"/>
    </location>
</feature>
<dbReference type="Proteomes" id="UP000199582">
    <property type="component" value="Unassembled WGS sequence"/>
</dbReference>
<dbReference type="AlphaFoldDB" id="A0A1H7H0T9"/>
<sequence>MTRPSDFWSRRKAQVEAEAATEARAAEVEAQAAREAELATKSDAEILEELNLPDPDTLVQGDDFRAFMARAVPERIRQRALRRLWVSNPVLANLDGLLDYDADYTDKACVIENMKTAYQVGKGMLAHVEEMARQAELEANPLAAEEARPEAEEIAQAEDHADETEQTATGLQPETDQFQAVATMDETPAAPPRRRMSFHFQDRAGVSA</sequence>
<gene>
    <name evidence="2" type="ORF">SAMN05443999_101430</name>
</gene>
<dbReference type="RefSeq" id="WP_093031252.1">
    <property type="nucleotide sequence ID" value="NZ_FOAG01000001.1"/>
</dbReference>
<evidence type="ECO:0000313" key="3">
    <source>
        <dbReference type="Proteomes" id="UP000199582"/>
    </source>
</evidence>
<evidence type="ECO:0000256" key="1">
    <source>
        <dbReference type="SAM" id="MobiDB-lite"/>
    </source>
</evidence>
<proteinExistence type="predicted"/>
<dbReference type="EMBL" id="FOAG01000001">
    <property type="protein sequence ID" value="SEK43858.1"/>
    <property type="molecule type" value="Genomic_DNA"/>
</dbReference>
<accession>A0A1H7H0T9</accession>
<evidence type="ECO:0008006" key="4">
    <source>
        <dbReference type="Google" id="ProtNLM"/>
    </source>
</evidence>
<dbReference type="OrthoDB" id="8100830at2"/>
<feature type="compositionally biased region" description="Polar residues" evidence="1">
    <location>
        <begin position="166"/>
        <end position="180"/>
    </location>
</feature>
<organism evidence="2 3">
    <name type="scientific">Roseovarius azorensis</name>
    <dbReference type="NCBI Taxonomy" id="1287727"/>
    <lineage>
        <taxon>Bacteria</taxon>
        <taxon>Pseudomonadati</taxon>
        <taxon>Pseudomonadota</taxon>
        <taxon>Alphaproteobacteria</taxon>
        <taxon>Rhodobacterales</taxon>
        <taxon>Roseobacteraceae</taxon>
        <taxon>Roseovarius</taxon>
    </lineage>
</organism>
<keyword evidence="3" id="KW-1185">Reference proteome</keyword>
<dbReference type="InterPro" id="IPR021735">
    <property type="entry name" value="DUF3306"/>
</dbReference>
<protein>
    <recommendedName>
        <fullName evidence="4">DUF3306 domain-containing protein</fullName>
    </recommendedName>
</protein>
<evidence type="ECO:0000313" key="2">
    <source>
        <dbReference type="EMBL" id="SEK43858.1"/>
    </source>
</evidence>
<dbReference type="Pfam" id="PF11748">
    <property type="entry name" value="DUF3306"/>
    <property type="match status" value="1"/>
</dbReference>
<name>A0A1H7H0T9_9RHOB</name>
<dbReference type="STRING" id="1287727.SAMN05443999_101430"/>
<reference evidence="2 3" key="1">
    <citation type="submission" date="2016-10" db="EMBL/GenBank/DDBJ databases">
        <authorList>
            <person name="de Groot N.N."/>
        </authorList>
    </citation>
    <scope>NUCLEOTIDE SEQUENCE [LARGE SCALE GENOMIC DNA]</scope>
    <source>
        <strain evidence="2 3">DSM 100674</strain>
    </source>
</reference>